<comment type="similarity">
    <text evidence="1">Belongs to the NARF family.</text>
</comment>
<evidence type="ECO:0000313" key="2">
    <source>
        <dbReference type="EMBL" id="CAH1772305.1"/>
    </source>
</evidence>
<dbReference type="PANTHER" id="PTHR11615">
    <property type="entry name" value="NITRATE, FORMATE, IRON DEHYDROGENASE"/>
    <property type="match status" value="1"/>
</dbReference>
<sequence>MAFSGALQLTDLDDFITPSQECIKPVKVTKKSGKTAAIKIGDDGEYSQIGIDGGEVKLEKATITLNDCLACSGCITSAESVLITQQSQEELYKILNSNKILLEQGKSDECKYVVISISPQSKASLAVKYKLNANEAIEKISGFFKQLGASAVYDVAQARDLSLVESGHEFIRRYQDKETDKTALPMLASACPGWVCYAEKTHGSYILPYISSTKSPQQIMGSLTKDHLGGGRKPDQVYHVTVMPCYDKKLEASRQDFYDDLYSTRDVDCVLSTLEVDEMFKREGIQLGDVIPAPLDSIYGRQGSAMNHPNNGSGGYLEHVMKHAAKEIYGHTTGDLKYKTMRNNDFKEVTLEIDGKVELKFAIAYGFRNIQNIVQKVKRGKCNYHFVEVMACPSGCLNGGAQLRPEEGVTQKELLAEVEGVYDENDATLECGSDELDQLYATWLGGRNSDKALKMLHTQYHAIEKETNALGIKW</sequence>
<dbReference type="Gene3D" id="3.40.950.10">
    <property type="entry name" value="Fe-only Hydrogenase (Larger Subunit), Chain L, domain 3"/>
    <property type="match status" value="1"/>
</dbReference>
<organism evidence="2 3">
    <name type="scientific">Owenia fusiformis</name>
    <name type="common">Polychaete worm</name>
    <dbReference type="NCBI Taxonomy" id="6347"/>
    <lineage>
        <taxon>Eukaryota</taxon>
        <taxon>Metazoa</taxon>
        <taxon>Spiralia</taxon>
        <taxon>Lophotrochozoa</taxon>
        <taxon>Annelida</taxon>
        <taxon>Polychaeta</taxon>
        <taxon>Sedentaria</taxon>
        <taxon>Canalipalpata</taxon>
        <taxon>Sabellida</taxon>
        <taxon>Oweniida</taxon>
        <taxon>Oweniidae</taxon>
        <taxon>Owenia</taxon>
    </lineage>
</organism>
<dbReference type="InterPro" id="IPR009016">
    <property type="entry name" value="Fe_hydrogenase"/>
</dbReference>
<evidence type="ECO:0000256" key="1">
    <source>
        <dbReference type="ARBA" id="ARBA00006596"/>
    </source>
</evidence>
<proteinExistence type="inferred from homology"/>
<dbReference type="InterPro" id="IPR003149">
    <property type="entry name" value="Fe_hydrogenase_ssu"/>
</dbReference>
<dbReference type="Proteomes" id="UP000749559">
    <property type="component" value="Unassembled WGS sequence"/>
</dbReference>
<name>A0A8J1UUG5_OWEFU</name>
<dbReference type="Gene3D" id="3.40.50.1780">
    <property type="match status" value="1"/>
</dbReference>
<dbReference type="SUPFAM" id="SSF53920">
    <property type="entry name" value="Fe-only hydrogenase"/>
    <property type="match status" value="1"/>
</dbReference>
<dbReference type="InterPro" id="IPR004108">
    <property type="entry name" value="Fe_hydrogenase_lsu_C"/>
</dbReference>
<comment type="caution">
    <text evidence="2">The sequence shown here is derived from an EMBL/GenBank/DDBJ whole genome shotgun (WGS) entry which is preliminary data.</text>
</comment>
<reference evidence="2" key="1">
    <citation type="submission" date="2022-03" db="EMBL/GenBank/DDBJ databases">
        <authorList>
            <person name="Martin C."/>
        </authorList>
    </citation>
    <scope>NUCLEOTIDE SEQUENCE</scope>
</reference>
<dbReference type="Pfam" id="PF02906">
    <property type="entry name" value="Fe_hyd_lg_C"/>
    <property type="match status" value="1"/>
</dbReference>
<keyword evidence="3" id="KW-1185">Reference proteome</keyword>
<dbReference type="Pfam" id="PF02256">
    <property type="entry name" value="Fe_hyd_SSU"/>
    <property type="match status" value="1"/>
</dbReference>
<gene>
    <name evidence="2" type="ORF">OFUS_LOCUS85</name>
</gene>
<evidence type="ECO:0000313" key="3">
    <source>
        <dbReference type="Proteomes" id="UP000749559"/>
    </source>
</evidence>
<dbReference type="OrthoDB" id="10253113at2759"/>
<dbReference type="AlphaFoldDB" id="A0A8J1UUG5"/>
<dbReference type="EMBL" id="CAIIXF020000001">
    <property type="protein sequence ID" value="CAH1772305.1"/>
    <property type="molecule type" value="Genomic_DNA"/>
</dbReference>
<protein>
    <submittedName>
        <fullName evidence="2">Uncharacterized protein</fullName>
    </submittedName>
</protein>
<accession>A0A8J1UUG5</accession>
<dbReference type="SMART" id="SM00902">
    <property type="entry name" value="Fe_hyd_SSU"/>
    <property type="match status" value="1"/>
</dbReference>
<dbReference type="InterPro" id="IPR050340">
    <property type="entry name" value="Cytosolic_Fe-S_CAF"/>
</dbReference>